<feature type="compositionally biased region" description="Low complexity" evidence="11">
    <location>
        <begin position="411"/>
        <end position="423"/>
    </location>
</feature>
<evidence type="ECO:0000256" key="11">
    <source>
        <dbReference type="SAM" id="MobiDB-lite"/>
    </source>
</evidence>
<evidence type="ECO:0000256" key="8">
    <source>
        <dbReference type="ARBA" id="ARBA00030237"/>
    </source>
</evidence>
<dbReference type="InterPro" id="IPR045269">
    <property type="entry name" value="Atg1-like"/>
</dbReference>
<feature type="region of interest" description="Disordered" evidence="11">
    <location>
        <begin position="386"/>
        <end position="482"/>
    </location>
</feature>
<dbReference type="CDD" id="cd00180">
    <property type="entry name" value="PKc"/>
    <property type="match status" value="1"/>
</dbReference>
<feature type="compositionally biased region" description="Polar residues" evidence="11">
    <location>
        <begin position="424"/>
        <end position="446"/>
    </location>
</feature>
<name>A0ABR0KIU2_9EURO</name>
<keyword evidence="5" id="KW-0547">Nucleotide-binding</keyword>
<evidence type="ECO:0000256" key="3">
    <source>
        <dbReference type="ARBA" id="ARBA00022527"/>
    </source>
</evidence>
<gene>
    <name evidence="13" type="ORF">LTR24_001994</name>
</gene>
<evidence type="ECO:0000256" key="10">
    <source>
        <dbReference type="ARBA" id="ARBA00048679"/>
    </source>
</evidence>
<dbReference type="InterPro" id="IPR000719">
    <property type="entry name" value="Prot_kinase_dom"/>
</dbReference>
<accession>A0ABR0KIU2</accession>
<dbReference type="PANTHER" id="PTHR24348">
    <property type="entry name" value="SERINE/THREONINE-PROTEIN KINASE UNC-51-RELATED"/>
    <property type="match status" value="1"/>
</dbReference>
<evidence type="ECO:0000313" key="14">
    <source>
        <dbReference type="Proteomes" id="UP001345013"/>
    </source>
</evidence>
<comment type="catalytic activity">
    <reaction evidence="9">
        <text>L-threonyl-[protein] + ATP = O-phospho-L-threonyl-[protein] + ADP + H(+)</text>
        <dbReference type="Rhea" id="RHEA:46608"/>
        <dbReference type="Rhea" id="RHEA-COMP:11060"/>
        <dbReference type="Rhea" id="RHEA-COMP:11605"/>
        <dbReference type="ChEBI" id="CHEBI:15378"/>
        <dbReference type="ChEBI" id="CHEBI:30013"/>
        <dbReference type="ChEBI" id="CHEBI:30616"/>
        <dbReference type="ChEBI" id="CHEBI:61977"/>
        <dbReference type="ChEBI" id="CHEBI:456216"/>
        <dbReference type="EC" id="2.7.11.1"/>
    </reaction>
</comment>
<dbReference type="Pfam" id="PF00069">
    <property type="entry name" value="Pkinase"/>
    <property type="match status" value="1"/>
</dbReference>
<proteinExistence type="predicted"/>
<comment type="subcellular location">
    <subcellularLocation>
        <location evidence="1">Preautophagosomal structure membrane</location>
        <topology evidence="1">Peripheral membrane protein</topology>
    </subcellularLocation>
</comment>
<keyword evidence="6" id="KW-0418">Kinase</keyword>
<feature type="compositionally biased region" description="Pro residues" evidence="11">
    <location>
        <begin position="462"/>
        <end position="477"/>
    </location>
</feature>
<evidence type="ECO:0000256" key="9">
    <source>
        <dbReference type="ARBA" id="ARBA00047899"/>
    </source>
</evidence>
<evidence type="ECO:0000256" key="7">
    <source>
        <dbReference type="ARBA" id="ARBA00022840"/>
    </source>
</evidence>
<feature type="compositionally biased region" description="Polar residues" evidence="11">
    <location>
        <begin position="519"/>
        <end position="546"/>
    </location>
</feature>
<keyword evidence="14" id="KW-1185">Reference proteome</keyword>
<dbReference type="EMBL" id="JAVRRG010000016">
    <property type="protein sequence ID" value="KAK5097739.1"/>
    <property type="molecule type" value="Genomic_DNA"/>
</dbReference>
<dbReference type="EC" id="2.7.11.1" evidence="2"/>
<feature type="domain" description="Protein kinase" evidence="12">
    <location>
        <begin position="44"/>
        <end position="316"/>
    </location>
</feature>
<evidence type="ECO:0000256" key="1">
    <source>
        <dbReference type="ARBA" id="ARBA00004623"/>
    </source>
</evidence>
<comment type="caution">
    <text evidence="13">The sequence shown here is derived from an EMBL/GenBank/DDBJ whole genome shotgun (WGS) entry which is preliminary data.</text>
</comment>
<comment type="catalytic activity">
    <reaction evidence="10">
        <text>L-seryl-[protein] + ATP = O-phospho-L-seryl-[protein] + ADP + H(+)</text>
        <dbReference type="Rhea" id="RHEA:17989"/>
        <dbReference type="Rhea" id="RHEA-COMP:9863"/>
        <dbReference type="Rhea" id="RHEA-COMP:11604"/>
        <dbReference type="ChEBI" id="CHEBI:15378"/>
        <dbReference type="ChEBI" id="CHEBI:29999"/>
        <dbReference type="ChEBI" id="CHEBI:30616"/>
        <dbReference type="ChEBI" id="CHEBI:83421"/>
        <dbReference type="ChEBI" id="CHEBI:456216"/>
        <dbReference type="EC" id="2.7.11.1"/>
    </reaction>
</comment>
<keyword evidence="7" id="KW-0067">ATP-binding</keyword>
<dbReference type="PANTHER" id="PTHR24348:SF22">
    <property type="entry name" value="NON-SPECIFIC SERINE_THREONINE PROTEIN KINASE"/>
    <property type="match status" value="1"/>
</dbReference>
<keyword evidence="3" id="KW-0723">Serine/threonine-protein kinase</keyword>
<evidence type="ECO:0000313" key="13">
    <source>
        <dbReference type="EMBL" id="KAK5097739.1"/>
    </source>
</evidence>
<keyword evidence="4" id="KW-0808">Transferase</keyword>
<dbReference type="Gene3D" id="1.10.510.10">
    <property type="entry name" value="Transferase(Phosphotransferase) domain 1"/>
    <property type="match status" value="1"/>
</dbReference>
<evidence type="ECO:0000256" key="4">
    <source>
        <dbReference type="ARBA" id="ARBA00022679"/>
    </source>
</evidence>
<dbReference type="Proteomes" id="UP001345013">
    <property type="component" value="Unassembled WGS sequence"/>
</dbReference>
<evidence type="ECO:0000256" key="6">
    <source>
        <dbReference type="ARBA" id="ARBA00022777"/>
    </source>
</evidence>
<dbReference type="SUPFAM" id="SSF56112">
    <property type="entry name" value="Protein kinase-like (PK-like)"/>
    <property type="match status" value="1"/>
</dbReference>
<organism evidence="13 14">
    <name type="scientific">Lithohypha guttulata</name>
    <dbReference type="NCBI Taxonomy" id="1690604"/>
    <lineage>
        <taxon>Eukaryota</taxon>
        <taxon>Fungi</taxon>
        <taxon>Dikarya</taxon>
        <taxon>Ascomycota</taxon>
        <taxon>Pezizomycotina</taxon>
        <taxon>Eurotiomycetes</taxon>
        <taxon>Chaetothyriomycetidae</taxon>
        <taxon>Chaetothyriales</taxon>
        <taxon>Trichomeriaceae</taxon>
        <taxon>Lithohypha</taxon>
    </lineage>
</organism>
<sequence>MAHGSGDRMVETTRLETTFYGPYNVGHIITHPDGVTGTEHMLYARQGIAVGNGQYGQIYLETALNKSARCPSARAVKEVNKRYSSDHRIDWKREVEALALLSSSEQNELFVSFFGWYENPETVFIAMEYFELGDLSKYVKEIDDEDDVKSIAKQLVAGLYHMHEHSIVHRDLNPRNVFVAARTPSWRVKIADFGSSKRATQTTGLWTTTGTSGYMAPEYCDFMRDNSEYPAPTPAVDLWSLGCVIYELFTKERPFSEQHKAFEKYCHEPVLPDRVINSFASQDAQNALRRFLEPAAEDRITAEEARSLLWLEHEFQVAPLSSVAHEDLSESLHKTELHTEHSSLPPFALHPMESSVSLATTVTLVNEPDSSSTSLRNVESYPEPYKLPSLESEMSSPILPPRLPPRRASERTQSSQSSSRLDSGTVTPVTRATTPMTWSTQSSISQPKRAPSLPPRGARDPFSPPLPPRRPTRPPITPLTSYPQQVVYSEQSQLPEDASIDDEKRLCRIEQCQPPATLPQRNQQESYANGQPQQRSDSFPSCQGAQHNVPEPRNVPEHDIDGQQHASWLITSHKHEELFVSLGPLAAHHDAPPVCDLCDERMRMTGARRIANAQNFLHLCQTCGNDRILCERCARDAINSRHDPHEADHILRRVGPTFSFRLEPLLHESEVRSELRGGLPPSFNETWLESDHGFQAPAQVTSRRIRASLVLDCPTGIHQIVMYLRVAFDRSRITTDAMGATQKKYMKLSKAAFGYISVGAQTLDADAEPLAEQYMPPNTVEKEVVYVSGRNDYNLTIPLKVPIQVQPNQSLEVVIRSSHDTLTFKNGCPYKWYLNCIGLSQFGEKTQLATKGQLGRRLEFIEQQRKHDHQAKIDRRINYGTKALQIGTMTTSLAGAVSGFRANQRKKHAYAMGEVGNYIHAVNGLYAGSNASVAGYEQGQGGGQYCDPNAWEGGSVTGPQTAAASEMTQDWVASQSGNDSGSFVGTFESVAYTVGDNGGASATYTYYGVS</sequence>
<dbReference type="InterPro" id="IPR011009">
    <property type="entry name" value="Kinase-like_dom_sf"/>
</dbReference>
<reference evidence="13 14" key="1">
    <citation type="submission" date="2023-08" db="EMBL/GenBank/DDBJ databases">
        <title>Black Yeasts Isolated from many extreme environments.</title>
        <authorList>
            <person name="Coleine C."/>
            <person name="Stajich J.E."/>
            <person name="Selbmann L."/>
        </authorList>
    </citation>
    <scope>NUCLEOTIDE SEQUENCE [LARGE SCALE GENOMIC DNA]</scope>
    <source>
        <strain evidence="13 14">CCFEE 5885</strain>
    </source>
</reference>
<evidence type="ECO:0000256" key="5">
    <source>
        <dbReference type="ARBA" id="ARBA00022741"/>
    </source>
</evidence>
<evidence type="ECO:0000259" key="12">
    <source>
        <dbReference type="PROSITE" id="PS50011"/>
    </source>
</evidence>
<evidence type="ECO:0000256" key="2">
    <source>
        <dbReference type="ARBA" id="ARBA00012513"/>
    </source>
</evidence>
<dbReference type="PROSITE" id="PS50011">
    <property type="entry name" value="PROTEIN_KINASE_DOM"/>
    <property type="match status" value="1"/>
</dbReference>
<feature type="region of interest" description="Disordered" evidence="11">
    <location>
        <begin position="513"/>
        <end position="559"/>
    </location>
</feature>
<protein>
    <recommendedName>
        <fullName evidence="2">non-specific serine/threonine protein kinase</fullName>
        <ecNumber evidence="2">2.7.11.1</ecNumber>
    </recommendedName>
    <alternativeName>
        <fullName evidence="8">Autophagy-related protein 1</fullName>
    </alternativeName>
</protein>